<dbReference type="Pfam" id="PF13568">
    <property type="entry name" value="OMP_b-brl_2"/>
    <property type="match status" value="1"/>
</dbReference>
<accession>A0A6B2H5P0</accession>
<evidence type="ECO:0000313" key="4">
    <source>
        <dbReference type="Proteomes" id="UP000478546"/>
    </source>
</evidence>
<sequence>MKRILLSMAIFMAAATGVSAKGGLTVANRAQNQDTIVVKMANGAKMILQLQNMKQLEAFQNYSLDSLMRELNKYVKQVDKMEGATQQDGKAKQMTVTFNTKEGDKTNAEQVTVTVQETDGKGNVKKERHEININKKFKIDVEIEEDGDDTKVDINTQDDTTSHVEIKEYKATRFNLDLDLGLNNFIDKKDGGAFLPDLKPMGSRYVSINSHMISQVGGEKSPFYIVSGVEFAFNNYMFDKNYIIRDTEANVTVFEKATELTYDKSKLTTSSVNVPIMPMLKFKRANGKEGFHIGAGGFAGYRLGSHSKLKYEEDGHTTKDKDRGSFNLSDFQYGATGVIGYNDLSLFVKYNMNDLFKENRGPQVSVISFGLRLLN</sequence>
<evidence type="ECO:0000259" key="2">
    <source>
        <dbReference type="Pfam" id="PF13568"/>
    </source>
</evidence>
<protein>
    <submittedName>
        <fullName evidence="3">PorT family protein</fullName>
    </submittedName>
</protein>
<feature type="signal peptide" evidence="1">
    <location>
        <begin position="1"/>
        <end position="20"/>
    </location>
</feature>
<name>A0A6B2H5P0_9BACT</name>
<dbReference type="EMBL" id="JAAEAA010000001">
    <property type="protein sequence ID" value="NDK54442.1"/>
    <property type="molecule type" value="Genomic_DNA"/>
</dbReference>
<evidence type="ECO:0000313" key="3">
    <source>
        <dbReference type="EMBL" id="NDK54442.1"/>
    </source>
</evidence>
<dbReference type="RefSeq" id="WP_162344490.1">
    <property type="nucleotide sequence ID" value="NZ_JAAEAA010000001.1"/>
</dbReference>
<feature type="domain" description="Outer membrane protein beta-barrel" evidence="2">
    <location>
        <begin position="250"/>
        <end position="350"/>
    </location>
</feature>
<proteinExistence type="predicted"/>
<gene>
    <name evidence="3" type="ORF">GWO68_00800</name>
</gene>
<comment type="caution">
    <text evidence="3">The sequence shown here is derived from an EMBL/GenBank/DDBJ whole genome shotgun (WGS) entry which is preliminary data.</text>
</comment>
<keyword evidence="4" id="KW-1185">Reference proteome</keyword>
<dbReference type="Proteomes" id="UP000478546">
    <property type="component" value="Unassembled WGS sequence"/>
</dbReference>
<reference evidence="3 4" key="1">
    <citation type="submission" date="2020-01" db="EMBL/GenBank/DDBJ databases">
        <authorList>
            <person name="Kim M.K."/>
        </authorList>
    </citation>
    <scope>NUCLEOTIDE SEQUENCE [LARGE SCALE GENOMIC DNA]</scope>
    <source>
        <strain evidence="3 4">BT213</strain>
    </source>
</reference>
<dbReference type="InterPro" id="IPR025665">
    <property type="entry name" value="Beta-barrel_OMP_2"/>
</dbReference>
<keyword evidence="1" id="KW-0732">Signal</keyword>
<dbReference type="AlphaFoldDB" id="A0A6B2H5P0"/>
<evidence type="ECO:0000256" key="1">
    <source>
        <dbReference type="SAM" id="SignalP"/>
    </source>
</evidence>
<feature type="chain" id="PRO_5025435947" evidence="1">
    <location>
        <begin position="21"/>
        <end position="375"/>
    </location>
</feature>
<organism evidence="3 4">
    <name type="scientific">Pontibacter fetidus</name>
    <dbReference type="NCBI Taxonomy" id="2700082"/>
    <lineage>
        <taxon>Bacteria</taxon>
        <taxon>Pseudomonadati</taxon>
        <taxon>Bacteroidota</taxon>
        <taxon>Cytophagia</taxon>
        <taxon>Cytophagales</taxon>
        <taxon>Hymenobacteraceae</taxon>
        <taxon>Pontibacter</taxon>
    </lineage>
</organism>